<dbReference type="Gene3D" id="3.40.350.10">
    <property type="entry name" value="Creatinase/prolidase N-terminal domain"/>
    <property type="match status" value="1"/>
</dbReference>
<dbReference type="InterPro" id="IPR029149">
    <property type="entry name" value="Creatin/AminoP/Spt16_N"/>
</dbReference>
<dbReference type="InterPro" id="IPR000994">
    <property type="entry name" value="Pept_M24"/>
</dbReference>
<dbReference type="InterPro" id="IPR001714">
    <property type="entry name" value="Pept_M24_MAP"/>
</dbReference>
<dbReference type="InterPro" id="IPR050659">
    <property type="entry name" value="Peptidase_M24B"/>
</dbReference>
<dbReference type="GeneID" id="93248299"/>
<protein>
    <submittedName>
        <fullName evidence="5">Aminopeptidase YpdF (MP-, MA-, MS-, AP-, NP-specific)</fullName>
    </submittedName>
</protein>
<dbReference type="PRINTS" id="PR00599">
    <property type="entry name" value="MAPEPTIDASE"/>
</dbReference>
<dbReference type="SUPFAM" id="SSF55920">
    <property type="entry name" value="Creatinase/aminopeptidase"/>
    <property type="match status" value="1"/>
</dbReference>
<dbReference type="CDD" id="cd01092">
    <property type="entry name" value="APP-like"/>
    <property type="match status" value="1"/>
</dbReference>
<evidence type="ECO:0000313" key="6">
    <source>
        <dbReference type="Proteomes" id="UP000009399"/>
    </source>
</evidence>
<keyword evidence="2" id="KW-0378">Hydrolase</keyword>
<dbReference type="PROSITE" id="PS00491">
    <property type="entry name" value="PROLINE_PEPTIDASE"/>
    <property type="match status" value="1"/>
</dbReference>
<organism evidence="5 6">
    <name type="scientific">Mesomycoplasma hyorhinis SK76</name>
    <dbReference type="NCBI Taxonomy" id="1118964"/>
    <lineage>
        <taxon>Bacteria</taxon>
        <taxon>Bacillati</taxon>
        <taxon>Mycoplasmatota</taxon>
        <taxon>Mycoplasmoidales</taxon>
        <taxon>Metamycoplasmataceae</taxon>
        <taxon>Mesomycoplasma</taxon>
    </lineage>
</organism>
<dbReference type="SUPFAM" id="SSF53092">
    <property type="entry name" value="Creatinase/prolidase N-terminal domain"/>
    <property type="match status" value="1"/>
</dbReference>
<dbReference type="AlphaFoldDB" id="A0AAI8AMI5"/>
<dbReference type="GO" id="GO:0004177">
    <property type="term" value="F:aminopeptidase activity"/>
    <property type="evidence" value="ECO:0007669"/>
    <property type="project" value="UniProtKB-KW"/>
</dbReference>
<dbReference type="GO" id="GO:0008235">
    <property type="term" value="F:metalloexopeptidase activity"/>
    <property type="evidence" value="ECO:0007669"/>
    <property type="project" value="UniProtKB-ARBA"/>
</dbReference>
<name>A0AAI8AMI5_MESHY</name>
<keyword evidence="5" id="KW-0645">Protease</keyword>
<dbReference type="InterPro" id="IPR036005">
    <property type="entry name" value="Creatinase/aminopeptidase-like"/>
</dbReference>
<dbReference type="InterPro" id="IPR001131">
    <property type="entry name" value="Peptidase_M24B_aminopep-P_CS"/>
</dbReference>
<evidence type="ECO:0000256" key="2">
    <source>
        <dbReference type="ARBA" id="ARBA00022801"/>
    </source>
</evidence>
<keyword evidence="1" id="KW-0479">Metal-binding</keyword>
<evidence type="ECO:0000313" key="5">
    <source>
        <dbReference type="EMBL" id="AFX74101.1"/>
    </source>
</evidence>
<evidence type="ECO:0000259" key="3">
    <source>
        <dbReference type="Pfam" id="PF00557"/>
    </source>
</evidence>
<dbReference type="GO" id="GO:0046872">
    <property type="term" value="F:metal ion binding"/>
    <property type="evidence" value="ECO:0007669"/>
    <property type="project" value="UniProtKB-KW"/>
</dbReference>
<sequence>MNRKYLDLSFEEHNLDAIISFSQQTRLWVSNLQTSDGIVFLEKEEIHLFVDSRYIEAAQKDAKNVQVHLLTAANLKDFVSSKNYLKIGVEKEYLTLADFKKLQAWFPSAEFVQINAQKLRLIKTKEEIYKIEKAVKISLRAYEELLKHINKNDTEKTLDIKLNFFLKKYGADKESFDSIIATGANAAMPHYHPKNVIIKENDFLKIDFGASYQGYIADITRTIIFKKEENFDPRKEEILQIVLEAAKLGRQAVRPGITAAEVDKVCRDYIASKGYGEYFVHSTGHGVGIDVHELPSVSVAGSTVLEPGMLITVEPGIYIPGFGGARNEDVVLVTNTGSLTLSRPKEINGVEQE</sequence>
<dbReference type="PANTHER" id="PTHR46112:SF3">
    <property type="entry name" value="AMINOPEPTIDASE YPDF"/>
    <property type="match status" value="1"/>
</dbReference>
<dbReference type="KEGG" id="mhs:MOS_172"/>
<dbReference type="EMBL" id="CP003914">
    <property type="protein sequence ID" value="AFX74101.1"/>
    <property type="molecule type" value="Genomic_DNA"/>
</dbReference>
<dbReference type="Gene3D" id="3.90.230.10">
    <property type="entry name" value="Creatinase/methionine aminopeptidase superfamily"/>
    <property type="match status" value="1"/>
</dbReference>
<reference evidence="5 6" key="1">
    <citation type="journal article" date="2013" name="Genome Announc.">
        <title>Complete Genome Sequence of Mycoplasma hyorhinis Strain SK76.</title>
        <authorList>
            <person name="Goodison S."/>
            <person name="Urquidi V."/>
            <person name="Kumar D."/>
            <person name="Reyes L."/>
            <person name="Rosser C.J."/>
        </authorList>
    </citation>
    <scope>NUCLEOTIDE SEQUENCE [LARGE SCALE GENOMIC DNA]</scope>
    <source>
        <strain evidence="5 6">SK76</strain>
    </source>
</reference>
<dbReference type="Pfam" id="PF01321">
    <property type="entry name" value="Creatinase_N"/>
    <property type="match status" value="1"/>
</dbReference>
<accession>A0AAI8AMI5</accession>
<evidence type="ECO:0000259" key="4">
    <source>
        <dbReference type="Pfam" id="PF01321"/>
    </source>
</evidence>
<feature type="domain" description="Creatinase N-terminal" evidence="4">
    <location>
        <begin position="9"/>
        <end position="122"/>
    </location>
</feature>
<keyword evidence="5" id="KW-0031">Aminopeptidase</keyword>
<gene>
    <name evidence="5" type="ORF">MOS_172</name>
</gene>
<dbReference type="Pfam" id="PF00557">
    <property type="entry name" value="Peptidase_M24"/>
    <property type="match status" value="1"/>
</dbReference>
<dbReference type="RefSeq" id="WP_013301983.1">
    <property type="nucleotide sequence ID" value="NC_019552.1"/>
</dbReference>
<dbReference type="InterPro" id="IPR000587">
    <property type="entry name" value="Creatinase_N"/>
</dbReference>
<proteinExistence type="predicted"/>
<dbReference type="PANTHER" id="PTHR46112">
    <property type="entry name" value="AMINOPEPTIDASE"/>
    <property type="match status" value="1"/>
</dbReference>
<dbReference type="Proteomes" id="UP000009399">
    <property type="component" value="Chromosome"/>
</dbReference>
<evidence type="ECO:0000256" key="1">
    <source>
        <dbReference type="ARBA" id="ARBA00022723"/>
    </source>
</evidence>
<feature type="domain" description="Peptidase M24" evidence="3">
    <location>
        <begin position="130"/>
        <end position="335"/>
    </location>
</feature>